<accession>A0A2N3XWM9</accession>
<gene>
    <name evidence="3" type="ORF">A8926_2689</name>
</gene>
<proteinExistence type="predicted"/>
<dbReference type="OrthoDB" id="5184470at2"/>
<reference evidence="3" key="1">
    <citation type="submission" date="2017-12" db="EMBL/GenBank/DDBJ databases">
        <title>Sequencing the genomes of 1000 Actinobacteria strains.</title>
        <authorList>
            <person name="Klenk H.-P."/>
        </authorList>
    </citation>
    <scope>NUCLEOTIDE SEQUENCE [LARGE SCALE GENOMIC DNA]</scope>
    <source>
        <strain evidence="3">DSM 44228</strain>
    </source>
</reference>
<feature type="region of interest" description="Disordered" evidence="1">
    <location>
        <begin position="57"/>
        <end position="77"/>
    </location>
</feature>
<evidence type="ECO:0000313" key="3">
    <source>
        <dbReference type="EMBL" id="PKW15021.1"/>
    </source>
</evidence>
<name>A0A2N3XWM9_SACSN</name>
<evidence type="ECO:0000256" key="1">
    <source>
        <dbReference type="SAM" id="MobiDB-lite"/>
    </source>
</evidence>
<organism evidence="3 4">
    <name type="scientific">Saccharopolyspora spinosa</name>
    <dbReference type="NCBI Taxonomy" id="60894"/>
    <lineage>
        <taxon>Bacteria</taxon>
        <taxon>Bacillati</taxon>
        <taxon>Actinomycetota</taxon>
        <taxon>Actinomycetes</taxon>
        <taxon>Pseudonocardiales</taxon>
        <taxon>Pseudonocardiaceae</taxon>
        <taxon>Saccharopolyspora</taxon>
    </lineage>
</organism>
<protein>
    <submittedName>
        <fullName evidence="3">Uncharacterized protein</fullName>
    </submittedName>
</protein>
<dbReference type="AlphaFoldDB" id="A0A2N3XWM9"/>
<evidence type="ECO:0000313" key="4">
    <source>
        <dbReference type="Proteomes" id="UP000233786"/>
    </source>
</evidence>
<dbReference type="EMBL" id="PJNB01000001">
    <property type="protein sequence ID" value="PKW15021.1"/>
    <property type="molecule type" value="Genomic_DNA"/>
</dbReference>
<dbReference type="RefSeq" id="WP_010695536.1">
    <property type="nucleotide sequence ID" value="NZ_CP061007.1"/>
</dbReference>
<keyword evidence="2" id="KW-0812">Transmembrane</keyword>
<feature type="transmembrane region" description="Helical" evidence="2">
    <location>
        <begin position="18"/>
        <end position="35"/>
    </location>
</feature>
<keyword evidence="2" id="KW-1133">Transmembrane helix</keyword>
<keyword evidence="2" id="KW-0472">Membrane</keyword>
<comment type="caution">
    <text evidence="3">The sequence shown here is derived from an EMBL/GenBank/DDBJ whole genome shotgun (WGS) entry which is preliminary data.</text>
</comment>
<evidence type="ECO:0000256" key="2">
    <source>
        <dbReference type="SAM" id="Phobius"/>
    </source>
</evidence>
<sequence length="77" mass="8001">MRALQQGLAGARAAIETFVPKLAIFLVAGLGGGLIRPMRQRWSRWLNNAQALFAADSKGSKNGAKPETGDAGVGGHA</sequence>
<keyword evidence="4" id="KW-1185">Reference proteome</keyword>
<dbReference type="Proteomes" id="UP000233786">
    <property type="component" value="Unassembled WGS sequence"/>
</dbReference>